<evidence type="ECO:0000313" key="2">
    <source>
        <dbReference type="Proteomes" id="UP000595140"/>
    </source>
</evidence>
<gene>
    <name evidence="1" type="ORF">CCAM_LOCUS28150</name>
</gene>
<reference evidence="1 2" key="1">
    <citation type="submission" date="2018-04" db="EMBL/GenBank/DDBJ databases">
        <authorList>
            <person name="Vogel A."/>
        </authorList>
    </citation>
    <scope>NUCLEOTIDE SEQUENCE [LARGE SCALE GENOMIC DNA]</scope>
</reference>
<dbReference type="AlphaFoldDB" id="A0A484MDV1"/>
<proteinExistence type="predicted"/>
<evidence type="ECO:0000313" key="1">
    <source>
        <dbReference type="EMBL" id="VFQ86374.1"/>
    </source>
</evidence>
<accession>A0A484MDV1</accession>
<dbReference type="EMBL" id="OOIL02003144">
    <property type="protein sequence ID" value="VFQ86374.1"/>
    <property type="molecule type" value="Genomic_DNA"/>
</dbReference>
<organism evidence="1 2">
    <name type="scientific">Cuscuta campestris</name>
    <dbReference type="NCBI Taxonomy" id="132261"/>
    <lineage>
        <taxon>Eukaryota</taxon>
        <taxon>Viridiplantae</taxon>
        <taxon>Streptophyta</taxon>
        <taxon>Embryophyta</taxon>
        <taxon>Tracheophyta</taxon>
        <taxon>Spermatophyta</taxon>
        <taxon>Magnoliopsida</taxon>
        <taxon>eudicotyledons</taxon>
        <taxon>Gunneridae</taxon>
        <taxon>Pentapetalae</taxon>
        <taxon>asterids</taxon>
        <taxon>lamiids</taxon>
        <taxon>Solanales</taxon>
        <taxon>Convolvulaceae</taxon>
        <taxon>Cuscuteae</taxon>
        <taxon>Cuscuta</taxon>
        <taxon>Cuscuta subgen. Grammica</taxon>
        <taxon>Cuscuta sect. Cleistogrammica</taxon>
    </lineage>
</organism>
<keyword evidence="2" id="KW-1185">Reference proteome</keyword>
<name>A0A484MDV1_9ASTE</name>
<protein>
    <submittedName>
        <fullName evidence="1">Uncharacterized protein</fullName>
    </submittedName>
</protein>
<sequence length="121" mass="13488">MTDPGRLGQWRACLGSSTGLCSRVRVTTSTLRSSQVLSLIKLNPIEIRFGYHISTEITRTNVLAAHSFSSGSSPGCHDLFFIVGLLFHVDRNFSSRKGSSWTRRECSTSAYILFFPLDRSK</sequence>
<dbReference type="Proteomes" id="UP000595140">
    <property type="component" value="Unassembled WGS sequence"/>
</dbReference>